<dbReference type="Proteomes" id="UP000290958">
    <property type="component" value="Unassembled WGS sequence"/>
</dbReference>
<reference evidence="3" key="1">
    <citation type="submission" date="2019-01" db="EMBL/GenBank/DDBJ databases">
        <title>Cytophagaceae bacterium strain CAR-16.</title>
        <authorList>
            <person name="Chen W.-M."/>
        </authorList>
    </citation>
    <scope>NUCLEOTIDE SEQUENCE [LARGE SCALE GENOMIC DNA]</scope>
    <source>
        <strain evidence="3">CHR27</strain>
    </source>
</reference>
<accession>A0A4Q1KLN5</accession>
<name>A0A4Q1KLN5_9SPHN</name>
<evidence type="ECO:0000259" key="1">
    <source>
        <dbReference type="Pfam" id="PF12973"/>
    </source>
</evidence>
<dbReference type="InterPro" id="IPR025979">
    <property type="entry name" value="ChrR-like_cupin_dom"/>
</dbReference>
<protein>
    <recommendedName>
        <fullName evidence="1">ChrR-like cupin domain-containing protein</fullName>
    </recommendedName>
</protein>
<sequence length="178" mass="19116">MTRDELARQELVHAFVMGALSPLERETVARDRLSDPVLDDEIRAAEESLAPMTGLTGTLAPPAGLFDRIVGAIAKESRALAGKTAIACEEGEWQPFLAGIEIKRLWNPGTVMLRCQPGAVLPAHPHAQTEHIVVISGDFVVGGRTFRTGDWHSSPAGNDHGEARTEDGCILLIQYAAA</sequence>
<dbReference type="AlphaFoldDB" id="A0A4Q1KLN5"/>
<dbReference type="SUPFAM" id="SSF51182">
    <property type="entry name" value="RmlC-like cupins"/>
    <property type="match status" value="1"/>
</dbReference>
<gene>
    <name evidence="2" type="ORF">EQG66_00300</name>
</gene>
<dbReference type="OrthoDB" id="9801227at2"/>
<dbReference type="Pfam" id="PF12973">
    <property type="entry name" value="Cupin_7"/>
    <property type="match status" value="1"/>
</dbReference>
<dbReference type="Gene3D" id="1.10.10.1320">
    <property type="entry name" value="Anti-sigma factor, zinc-finger domain"/>
    <property type="match status" value="1"/>
</dbReference>
<dbReference type="RefSeq" id="WP_129402562.1">
    <property type="nucleotide sequence ID" value="NZ_SBKP01000001.1"/>
</dbReference>
<evidence type="ECO:0000313" key="2">
    <source>
        <dbReference type="EMBL" id="RXR30778.1"/>
    </source>
</evidence>
<dbReference type="Gene3D" id="2.60.120.10">
    <property type="entry name" value="Jelly Rolls"/>
    <property type="match status" value="1"/>
</dbReference>
<keyword evidence="3" id="KW-1185">Reference proteome</keyword>
<dbReference type="InterPro" id="IPR041916">
    <property type="entry name" value="Anti_sigma_zinc_sf"/>
</dbReference>
<dbReference type="InterPro" id="IPR011051">
    <property type="entry name" value="RmlC_Cupin_sf"/>
</dbReference>
<evidence type="ECO:0000313" key="3">
    <source>
        <dbReference type="Proteomes" id="UP000290958"/>
    </source>
</evidence>
<comment type="caution">
    <text evidence="2">The sequence shown here is derived from an EMBL/GenBank/DDBJ whole genome shotgun (WGS) entry which is preliminary data.</text>
</comment>
<organism evidence="2 3">
    <name type="scientific">Sphingobium fluviale</name>
    <dbReference type="NCBI Taxonomy" id="2506423"/>
    <lineage>
        <taxon>Bacteria</taxon>
        <taxon>Pseudomonadati</taxon>
        <taxon>Pseudomonadota</taxon>
        <taxon>Alphaproteobacteria</taxon>
        <taxon>Sphingomonadales</taxon>
        <taxon>Sphingomonadaceae</taxon>
        <taxon>Sphingobium</taxon>
    </lineage>
</organism>
<proteinExistence type="predicted"/>
<feature type="domain" description="ChrR-like cupin" evidence="1">
    <location>
        <begin position="84"/>
        <end position="174"/>
    </location>
</feature>
<dbReference type="InterPro" id="IPR014710">
    <property type="entry name" value="RmlC-like_jellyroll"/>
</dbReference>
<dbReference type="EMBL" id="SBKP01000001">
    <property type="protein sequence ID" value="RXR30778.1"/>
    <property type="molecule type" value="Genomic_DNA"/>
</dbReference>